<reference evidence="2" key="2">
    <citation type="submission" date="2023-05" db="EMBL/GenBank/DDBJ databases">
        <authorList>
            <consortium name="Lawrence Berkeley National Laboratory"/>
            <person name="Steindorff A."/>
            <person name="Hensen N."/>
            <person name="Bonometti L."/>
            <person name="Westerberg I."/>
            <person name="Brannstrom I.O."/>
            <person name="Guillou S."/>
            <person name="Cros-Aarteil S."/>
            <person name="Calhoun S."/>
            <person name="Haridas S."/>
            <person name="Kuo A."/>
            <person name="Mondo S."/>
            <person name="Pangilinan J."/>
            <person name="Riley R."/>
            <person name="Labutti K."/>
            <person name="Andreopoulos B."/>
            <person name="Lipzen A."/>
            <person name="Chen C."/>
            <person name="Yanf M."/>
            <person name="Daum C."/>
            <person name="Ng V."/>
            <person name="Clum A."/>
            <person name="Ohm R."/>
            <person name="Martin F."/>
            <person name="Silar P."/>
            <person name="Natvig D."/>
            <person name="Lalanne C."/>
            <person name="Gautier V."/>
            <person name="Ament-Velasquez S.L."/>
            <person name="Kruys A."/>
            <person name="Hutchinson M.I."/>
            <person name="Powell A.J."/>
            <person name="Barry K."/>
            <person name="Miller A.N."/>
            <person name="Grigoriev I.V."/>
            <person name="Debuchy R."/>
            <person name="Gladieux P."/>
            <person name="Thoren M.H."/>
            <person name="Johannesson H."/>
        </authorList>
    </citation>
    <scope>NUCLEOTIDE SEQUENCE</scope>
    <source>
        <strain evidence="2">CBS 315.58</strain>
    </source>
</reference>
<sequence length="719" mass="81030">MQLPFAPQIIAAMSLREAFTKWKAVHRHHAKPLTCELHPTAFIPVLSHSIAELRTEKWSKNRREQTISICMSYKSSDESLHYLVRLNDVVVPDLRKVRFGKPVAHGFSPATVVHMETVQDLRAKITKFTSDKEFEERFFGVTVIVTSNFSCRFIKAVGKVLEQHGCRSIFVITTKTAKPSEGPYFVQGKRLYRTWKLFPDEYEAFQLPTIHEPGSDNFIGITVTIEGNLMIPVPSRLHFQRTKEKPLSGVRFTVKDIIDLKGVKTTGQSRSYDKLYGPRDSTATVVTRLVGLGAIIIGKTKCTQFASSDQPTADWIDYTCPWNPRGDGYLSPRGSSTGTCVAVAGYSWCDAGIGSDTGGSIRGPASVMGLWALRPTHSREWLDGIMPLVQGMDTPGLTCRDAKLFHDVCVHLGFGERLDVPPVSIMSPLVWSGATYEGNIREPQHSWSRRLPSQPYVLGSPPLRSADNCKSVQLLYPLDYWNQWPDGPVKKAMELAVQKVEKHLQTRRTEINLEETWLRDDPHNNHSTLAGDLKDTFMPLLWHGYYENLSGFRQEYENKYGHEPYVHPVIRDCWNRGEKLQVDSKIIQQARDNKKVYSRWLRESILGGGGFNVVMVYPVGDFVPFYRDVYRPEPKDRASAYNWIEREDHQSSLAGVPSVVMPVAQVEQPSKITGGTQKLPVAISLMSSRGTDAQLTKLILKMTKVGDFVGEVKVGKEAF</sequence>
<dbReference type="PANTHER" id="PTHR46310:SF7">
    <property type="entry name" value="AMIDASE 1"/>
    <property type="match status" value="1"/>
</dbReference>
<dbReference type="SUPFAM" id="SSF75304">
    <property type="entry name" value="Amidase signature (AS) enzymes"/>
    <property type="match status" value="1"/>
</dbReference>
<feature type="domain" description="Amidase" evidence="1">
    <location>
        <begin position="242"/>
        <end position="403"/>
    </location>
</feature>
<proteinExistence type="predicted"/>
<accession>A0AAN6X9I9</accession>
<protein>
    <submittedName>
        <fullName evidence="2">Glutamyl-tRNA amidotransferase</fullName>
    </submittedName>
</protein>
<name>A0AAN6X9I9_9PEZI</name>
<dbReference type="Proteomes" id="UP001303160">
    <property type="component" value="Unassembled WGS sequence"/>
</dbReference>
<dbReference type="InterPro" id="IPR023631">
    <property type="entry name" value="Amidase_dom"/>
</dbReference>
<dbReference type="EMBL" id="MU864011">
    <property type="protein sequence ID" value="KAK4195511.1"/>
    <property type="molecule type" value="Genomic_DNA"/>
</dbReference>
<comment type="caution">
    <text evidence="2">The sequence shown here is derived from an EMBL/GenBank/DDBJ whole genome shotgun (WGS) entry which is preliminary data.</text>
</comment>
<reference evidence="2" key="1">
    <citation type="journal article" date="2023" name="Mol. Phylogenet. Evol.">
        <title>Genome-scale phylogeny and comparative genomics of the fungal order Sordariales.</title>
        <authorList>
            <person name="Hensen N."/>
            <person name="Bonometti L."/>
            <person name="Westerberg I."/>
            <person name="Brannstrom I.O."/>
            <person name="Guillou S."/>
            <person name="Cros-Aarteil S."/>
            <person name="Calhoun S."/>
            <person name="Haridas S."/>
            <person name="Kuo A."/>
            <person name="Mondo S."/>
            <person name="Pangilinan J."/>
            <person name="Riley R."/>
            <person name="LaButti K."/>
            <person name="Andreopoulos B."/>
            <person name="Lipzen A."/>
            <person name="Chen C."/>
            <person name="Yan M."/>
            <person name="Daum C."/>
            <person name="Ng V."/>
            <person name="Clum A."/>
            <person name="Steindorff A."/>
            <person name="Ohm R.A."/>
            <person name="Martin F."/>
            <person name="Silar P."/>
            <person name="Natvig D.O."/>
            <person name="Lalanne C."/>
            <person name="Gautier V."/>
            <person name="Ament-Velasquez S.L."/>
            <person name="Kruys A."/>
            <person name="Hutchinson M.I."/>
            <person name="Powell A.J."/>
            <person name="Barry K."/>
            <person name="Miller A.N."/>
            <person name="Grigoriev I.V."/>
            <person name="Debuchy R."/>
            <person name="Gladieux P."/>
            <person name="Hiltunen Thoren M."/>
            <person name="Johannesson H."/>
        </authorList>
    </citation>
    <scope>NUCLEOTIDE SEQUENCE</scope>
    <source>
        <strain evidence="2">CBS 315.58</strain>
    </source>
</reference>
<dbReference type="PANTHER" id="PTHR46310">
    <property type="entry name" value="AMIDASE 1"/>
    <property type="match status" value="1"/>
</dbReference>
<dbReference type="InterPro" id="IPR036928">
    <property type="entry name" value="AS_sf"/>
</dbReference>
<keyword evidence="3" id="KW-1185">Reference proteome</keyword>
<evidence type="ECO:0000313" key="3">
    <source>
        <dbReference type="Proteomes" id="UP001303160"/>
    </source>
</evidence>
<organism evidence="2 3">
    <name type="scientific">Triangularia verruculosa</name>
    <dbReference type="NCBI Taxonomy" id="2587418"/>
    <lineage>
        <taxon>Eukaryota</taxon>
        <taxon>Fungi</taxon>
        <taxon>Dikarya</taxon>
        <taxon>Ascomycota</taxon>
        <taxon>Pezizomycotina</taxon>
        <taxon>Sordariomycetes</taxon>
        <taxon>Sordariomycetidae</taxon>
        <taxon>Sordariales</taxon>
        <taxon>Podosporaceae</taxon>
        <taxon>Triangularia</taxon>
    </lineage>
</organism>
<dbReference type="AlphaFoldDB" id="A0AAN6X9I9"/>
<evidence type="ECO:0000259" key="1">
    <source>
        <dbReference type="Pfam" id="PF01425"/>
    </source>
</evidence>
<dbReference type="Pfam" id="PF01425">
    <property type="entry name" value="Amidase"/>
    <property type="match status" value="1"/>
</dbReference>
<dbReference type="Gene3D" id="3.90.1300.10">
    <property type="entry name" value="Amidase signature (AS) domain"/>
    <property type="match status" value="1"/>
</dbReference>
<gene>
    <name evidence="2" type="ORF">QBC40DRAFT_211350</name>
</gene>
<evidence type="ECO:0000313" key="2">
    <source>
        <dbReference type="EMBL" id="KAK4195511.1"/>
    </source>
</evidence>